<feature type="signal peptide" evidence="1">
    <location>
        <begin position="1"/>
        <end position="25"/>
    </location>
</feature>
<reference evidence="2" key="1">
    <citation type="journal article" date="2020" name="Stud. Mycol.">
        <title>101 Dothideomycetes genomes: a test case for predicting lifestyles and emergence of pathogens.</title>
        <authorList>
            <person name="Haridas S."/>
            <person name="Albert R."/>
            <person name="Binder M."/>
            <person name="Bloem J."/>
            <person name="Labutti K."/>
            <person name="Salamov A."/>
            <person name="Andreopoulos B."/>
            <person name="Baker S."/>
            <person name="Barry K."/>
            <person name="Bills G."/>
            <person name="Bluhm B."/>
            <person name="Cannon C."/>
            <person name="Castanera R."/>
            <person name="Culley D."/>
            <person name="Daum C."/>
            <person name="Ezra D."/>
            <person name="Gonzalez J."/>
            <person name="Henrissat B."/>
            <person name="Kuo A."/>
            <person name="Liang C."/>
            <person name="Lipzen A."/>
            <person name="Lutzoni F."/>
            <person name="Magnuson J."/>
            <person name="Mondo S."/>
            <person name="Nolan M."/>
            <person name="Ohm R."/>
            <person name="Pangilinan J."/>
            <person name="Park H.-J."/>
            <person name="Ramirez L."/>
            <person name="Alfaro M."/>
            <person name="Sun H."/>
            <person name="Tritt A."/>
            <person name="Yoshinaga Y."/>
            <person name="Zwiers L.-H."/>
            <person name="Turgeon B."/>
            <person name="Goodwin S."/>
            <person name="Spatafora J."/>
            <person name="Crous P."/>
            <person name="Grigoriev I."/>
        </authorList>
    </citation>
    <scope>NUCLEOTIDE SEQUENCE</scope>
    <source>
        <strain evidence="2">CBS 123094</strain>
    </source>
</reference>
<evidence type="ECO:0000313" key="2">
    <source>
        <dbReference type="EMBL" id="KAF1997732.1"/>
    </source>
</evidence>
<evidence type="ECO:0000313" key="3">
    <source>
        <dbReference type="Proteomes" id="UP000799779"/>
    </source>
</evidence>
<dbReference type="EMBL" id="ML977610">
    <property type="protein sequence ID" value="KAF1997732.1"/>
    <property type="molecule type" value="Genomic_DNA"/>
</dbReference>
<name>A0A6A5W7I4_9PLEO</name>
<gene>
    <name evidence="2" type="ORF">P154DRAFT_273870</name>
</gene>
<dbReference type="AlphaFoldDB" id="A0A6A5W7I4"/>
<organism evidence="2 3">
    <name type="scientific">Amniculicola lignicola CBS 123094</name>
    <dbReference type="NCBI Taxonomy" id="1392246"/>
    <lineage>
        <taxon>Eukaryota</taxon>
        <taxon>Fungi</taxon>
        <taxon>Dikarya</taxon>
        <taxon>Ascomycota</taxon>
        <taxon>Pezizomycotina</taxon>
        <taxon>Dothideomycetes</taxon>
        <taxon>Pleosporomycetidae</taxon>
        <taxon>Pleosporales</taxon>
        <taxon>Amniculicolaceae</taxon>
        <taxon>Amniculicola</taxon>
    </lineage>
</organism>
<evidence type="ECO:0008006" key="4">
    <source>
        <dbReference type="Google" id="ProtNLM"/>
    </source>
</evidence>
<dbReference type="SUPFAM" id="SSF56219">
    <property type="entry name" value="DNase I-like"/>
    <property type="match status" value="1"/>
</dbReference>
<proteinExistence type="predicted"/>
<dbReference type="InterPro" id="IPR036691">
    <property type="entry name" value="Endo/exonu/phosph_ase_sf"/>
</dbReference>
<dbReference type="Gene3D" id="3.60.10.10">
    <property type="entry name" value="Endonuclease/exonuclease/phosphatase"/>
    <property type="match status" value="1"/>
</dbReference>
<protein>
    <recommendedName>
        <fullName evidence="4">Endonuclease/exonuclease/phosphatase domain-containing protein</fullName>
    </recommendedName>
</protein>
<dbReference type="OrthoDB" id="3863009at2759"/>
<feature type="chain" id="PRO_5025426551" description="Endonuclease/exonuclease/phosphatase domain-containing protein" evidence="1">
    <location>
        <begin position="26"/>
        <end position="300"/>
    </location>
</feature>
<accession>A0A6A5W7I4</accession>
<sequence>MSQSTTCGLLRNLLLISLPLLSICAAPPSINLRPNDVIKTTLPPYGASGRGRTGSTSSTSFVPLQLNLCNSGYADCYASGDSIPEGGELIYALGPNVVTLNEICSDDVPTLQNYLGEAWPTDYTYSVFMPAIDKSTAAAYKCKNGFQYGSAVLGRVEASKWKGVEGYGGMYVTQDGSNEQRIFACASAKGDHFACTTHLTASSEPLALTQCKALMEDAVPYLKGISGASGKTVVGGDLNLEYDTGDAENVQKCVPAGWTRKGDSDVQHILFENGLKFGSSKAYGLSYTDHVGWLVRLSMV</sequence>
<keyword evidence="3" id="KW-1185">Reference proteome</keyword>
<evidence type="ECO:0000256" key="1">
    <source>
        <dbReference type="SAM" id="SignalP"/>
    </source>
</evidence>
<dbReference type="Proteomes" id="UP000799779">
    <property type="component" value="Unassembled WGS sequence"/>
</dbReference>
<keyword evidence="1" id="KW-0732">Signal</keyword>